<evidence type="ECO:0000259" key="6">
    <source>
        <dbReference type="PROSITE" id="PS50110"/>
    </source>
</evidence>
<dbReference type="InterPro" id="IPR001789">
    <property type="entry name" value="Sig_transdc_resp-reg_receiver"/>
</dbReference>
<evidence type="ECO:0000256" key="4">
    <source>
        <dbReference type="PROSITE-ProRule" id="PRU00169"/>
    </source>
</evidence>
<dbReference type="SUPFAM" id="SSF46689">
    <property type="entry name" value="Homeodomain-like"/>
    <property type="match status" value="2"/>
</dbReference>
<sequence>MMNIFLVEDERWALAELVSLFKRYEPQHRVLAFENGEDALKAAKSVDPHLVLTDITMPGIDGVELLVELSRCHPEARGIILSVHDDFAYAQRGMQTGVTDYLLKPVRKELLFSAVDRMLARIEDESRNRSDRTQWSILQRLLAVDTLESGKLEVAEQQRMFMALMLLENWASPFTWKEAGLDASDILAHIRSGLKGEPGCHCVTIDSRRRVLMVPADNEACTLSIMTRLQSLFQAVEARGILLHMSFGMKSESESLNRSFVRLGKQLEEQLRIGVPTWAAPNMKLAVPDISGIWIKVRALQAQIKAGDMARGRETVSHIVASLQCKEVTHKQLKQFVGDLFYSLKFNLQSETPTRLEEDMSLLNEAIDYESITEWLTSAVFGMARKCDSKEQKPKGLVPVVMNWIHDSYQEDLSLQQFALEHHVSLGHLSRLFKSQTGYTFSDYVIGYRIGKAKELLADGTSRPSEIGELVGYEDAKHFCHLFKRITGETPTAYAKRKRSQ</sequence>
<dbReference type="Gene3D" id="3.40.50.2300">
    <property type="match status" value="1"/>
</dbReference>
<dbReference type="InterPro" id="IPR018060">
    <property type="entry name" value="HTH_AraC"/>
</dbReference>
<organism evidence="7 8">
    <name type="scientific">Paenibacillus glycanilyticus</name>
    <dbReference type="NCBI Taxonomy" id="126569"/>
    <lineage>
        <taxon>Bacteria</taxon>
        <taxon>Bacillati</taxon>
        <taxon>Bacillota</taxon>
        <taxon>Bacilli</taxon>
        <taxon>Bacillales</taxon>
        <taxon>Paenibacillaceae</taxon>
        <taxon>Paenibacillus</taxon>
    </lineage>
</organism>
<dbReference type="EMBL" id="BSSQ01000020">
    <property type="protein sequence ID" value="GLX70828.1"/>
    <property type="molecule type" value="Genomic_DNA"/>
</dbReference>
<evidence type="ECO:0000256" key="3">
    <source>
        <dbReference type="ARBA" id="ARBA00023163"/>
    </source>
</evidence>
<dbReference type="RefSeq" id="WP_284241611.1">
    <property type="nucleotide sequence ID" value="NZ_BSSQ01000020.1"/>
</dbReference>
<dbReference type="InterPro" id="IPR009057">
    <property type="entry name" value="Homeodomain-like_sf"/>
</dbReference>
<feature type="domain" description="Response regulatory" evidence="6">
    <location>
        <begin position="3"/>
        <end position="119"/>
    </location>
</feature>
<dbReference type="PROSITE" id="PS01124">
    <property type="entry name" value="HTH_ARAC_FAMILY_2"/>
    <property type="match status" value="1"/>
</dbReference>
<feature type="modified residue" description="4-aspartylphosphate" evidence="4">
    <location>
        <position position="54"/>
    </location>
</feature>
<keyword evidence="3" id="KW-0804">Transcription</keyword>
<feature type="domain" description="HTH araC/xylS-type" evidence="5">
    <location>
        <begin position="399"/>
        <end position="497"/>
    </location>
</feature>
<comment type="caution">
    <text evidence="7">The sequence shown here is derived from an EMBL/GenBank/DDBJ whole genome shotgun (WGS) entry which is preliminary data.</text>
</comment>
<gene>
    <name evidence="7" type="ORF">MU1_51750</name>
</gene>
<keyword evidence="8" id="KW-1185">Reference proteome</keyword>
<evidence type="ECO:0000259" key="5">
    <source>
        <dbReference type="PROSITE" id="PS01124"/>
    </source>
</evidence>
<keyword evidence="2" id="KW-0238">DNA-binding</keyword>
<evidence type="ECO:0008006" key="9">
    <source>
        <dbReference type="Google" id="ProtNLM"/>
    </source>
</evidence>
<dbReference type="Pfam" id="PF12833">
    <property type="entry name" value="HTH_18"/>
    <property type="match status" value="1"/>
</dbReference>
<dbReference type="SMART" id="SM00342">
    <property type="entry name" value="HTH_ARAC"/>
    <property type="match status" value="1"/>
</dbReference>
<dbReference type="PANTHER" id="PTHR43280:SF2">
    <property type="entry name" value="HTH-TYPE TRANSCRIPTIONAL REGULATOR EXSA"/>
    <property type="match status" value="1"/>
</dbReference>
<dbReference type="CDD" id="cd17536">
    <property type="entry name" value="REC_YesN-like"/>
    <property type="match status" value="1"/>
</dbReference>
<dbReference type="Proteomes" id="UP001157114">
    <property type="component" value="Unassembled WGS sequence"/>
</dbReference>
<dbReference type="PANTHER" id="PTHR43280">
    <property type="entry name" value="ARAC-FAMILY TRANSCRIPTIONAL REGULATOR"/>
    <property type="match status" value="1"/>
</dbReference>
<dbReference type="Pfam" id="PF00072">
    <property type="entry name" value="Response_reg"/>
    <property type="match status" value="1"/>
</dbReference>
<dbReference type="PROSITE" id="PS50110">
    <property type="entry name" value="RESPONSE_REGULATORY"/>
    <property type="match status" value="1"/>
</dbReference>
<proteinExistence type="predicted"/>
<evidence type="ECO:0000256" key="1">
    <source>
        <dbReference type="ARBA" id="ARBA00023015"/>
    </source>
</evidence>
<evidence type="ECO:0000313" key="8">
    <source>
        <dbReference type="Proteomes" id="UP001157114"/>
    </source>
</evidence>
<dbReference type="Gene3D" id="1.10.10.60">
    <property type="entry name" value="Homeodomain-like"/>
    <property type="match status" value="2"/>
</dbReference>
<evidence type="ECO:0000256" key="2">
    <source>
        <dbReference type="ARBA" id="ARBA00023125"/>
    </source>
</evidence>
<keyword evidence="4" id="KW-0597">Phosphoprotein</keyword>
<evidence type="ECO:0000313" key="7">
    <source>
        <dbReference type="EMBL" id="GLX70828.1"/>
    </source>
</evidence>
<keyword evidence="1" id="KW-0805">Transcription regulation</keyword>
<protein>
    <recommendedName>
        <fullName evidence="9">Response regulator</fullName>
    </recommendedName>
</protein>
<dbReference type="InterPro" id="IPR011006">
    <property type="entry name" value="CheY-like_superfamily"/>
</dbReference>
<dbReference type="SUPFAM" id="SSF52172">
    <property type="entry name" value="CheY-like"/>
    <property type="match status" value="1"/>
</dbReference>
<reference evidence="7 8" key="1">
    <citation type="submission" date="2023-03" db="EMBL/GenBank/DDBJ databases">
        <title>Draft genome sequence of the bacteria which degrade cell wall of Tricholomamatutake.</title>
        <authorList>
            <person name="Konishi Y."/>
            <person name="Fukuta Y."/>
            <person name="Shirasaka N."/>
        </authorList>
    </citation>
    <scope>NUCLEOTIDE SEQUENCE [LARGE SCALE GENOMIC DNA]</scope>
    <source>
        <strain evidence="8">mu1</strain>
    </source>
</reference>
<name>A0ABQ6GJ15_9BACL</name>
<accession>A0ABQ6GJ15</accession>
<dbReference type="SMART" id="SM00448">
    <property type="entry name" value="REC"/>
    <property type="match status" value="1"/>
</dbReference>